<dbReference type="SMART" id="SM00382">
    <property type="entry name" value="AAA"/>
    <property type="match status" value="6"/>
</dbReference>
<dbReference type="GO" id="GO:0005654">
    <property type="term" value="C:nucleoplasm"/>
    <property type="evidence" value="ECO:0007669"/>
    <property type="project" value="UniProtKB-SubCell"/>
</dbReference>
<dbReference type="GO" id="GO:0000055">
    <property type="term" value="P:ribosomal large subunit export from nucleus"/>
    <property type="evidence" value="ECO:0007669"/>
    <property type="project" value="TreeGrafter"/>
</dbReference>
<dbReference type="Pfam" id="PF07728">
    <property type="entry name" value="AAA_5"/>
    <property type="match status" value="9"/>
</dbReference>
<dbReference type="PROSITE" id="PS50234">
    <property type="entry name" value="VWFA"/>
    <property type="match status" value="1"/>
</dbReference>
<feature type="compositionally biased region" description="Basic and acidic residues" evidence="10">
    <location>
        <begin position="4407"/>
        <end position="4430"/>
    </location>
</feature>
<feature type="compositionally biased region" description="Acidic residues" evidence="10">
    <location>
        <begin position="4182"/>
        <end position="4196"/>
    </location>
</feature>
<keyword evidence="7 9" id="KW-0143">Chaperone</keyword>
<dbReference type="Pfam" id="PF21108">
    <property type="entry name" value="MDN1_4th"/>
    <property type="match status" value="1"/>
</dbReference>
<feature type="compositionally biased region" description="Basic and acidic residues" evidence="10">
    <location>
        <begin position="4123"/>
        <end position="4135"/>
    </location>
</feature>
<protein>
    <recommendedName>
        <fullName evidence="4 9">Midasin</fullName>
    </recommendedName>
</protein>
<feature type="compositionally biased region" description="Basic and acidic residues" evidence="10">
    <location>
        <begin position="4169"/>
        <end position="4181"/>
    </location>
</feature>
<dbReference type="SUPFAM" id="SSF52540">
    <property type="entry name" value="P-loop containing nucleoside triphosphate hydrolases"/>
    <property type="match status" value="6"/>
</dbReference>
<keyword evidence="8 9" id="KW-0539">Nucleus</keyword>
<keyword evidence="5 9" id="KW-0547">Nucleotide-binding</keyword>
<dbReference type="PANTHER" id="PTHR48103:SF2">
    <property type="entry name" value="MIDASIN"/>
    <property type="match status" value="1"/>
</dbReference>
<dbReference type="InterPro" id="IPR048617">
    <property type="entry name" value="MDN1_AAA_lid_4"/>
</dbReference>
<evidence type="ECO:0000313" key="12">
    <source>
        <dbReference type="EMBL" id="KOS14833.1"/>
    </source>
</evidence>
<organism evidence="12 13">
    <name type="scientific">Malassezia pachydermatis</name>
    <dbReference type="NCBI Taxonomy" id="77020"/>
    <lineage>
        <taxon>Eukaryota</taxon>
        <taxon>Fungi</taxon>
        <taxon>Dikarya</taxon>
        <taxon>Basidiomycota</taxon>
        <taxon>Ustilaginomycotina</taxon>
        <taxon>Malasseziomycetes</taxon>
        <taxon>Malasseziales</taxon>
        <taxon>Malasseziaceae</taxon>
        <taxon>Malassezia</taxon>
    </lineage>
</organism>
<accession>A0A0M9VPU6</accession>
<dbReference type="FunFam" id="3.40.50.300:FF:001368">
    <property type="entry name" value="Midasin"/>
    <property type="match status" value="1"/>
</dbReference>
<dbReference type="PANTHER" id="PTHR48103">
    <property type="entry name" value="MIDASIN-RELATED"/>
    <property type="match status" value="1"/>
</dbReference>
<feature type="compositionally biased region" description="Gly residues" evidence="10">
    <location>
        <begin position="4002"/>
        <end position="4013"/>
    </location>
</feature>
<dbReference type="PIRSF" id="PIRSF010340">
    <property type="entry name" value="Midasin"/>
    <property type="match status" value="1"/>
</dbReference>
<evidence type="ECO:0000256" key="7">
    <source>
        <dbReference type="ARBA" id="ARBA00023186"/>
    </source>
</evidence>
<dbReference type="Gene3D" id="3.40.50.300">
    <property type="entry name" value="P-loop containing nucleotide triphosphate hydrolases"/>
    <property type="match status" value="6"/>
</dbReference>
<reference evidence="12 13" key="1">
    <citation type="submission" date="2015-07" db="EMBL/GenBank/DDBJ databases">
        <title>Draft Genome Sequence of Malassezia furfur CBS1878 and Malassezia pachydermatis CBS1879.</title>
        <authorList>
            <person name="Triana S."/>
            <person name="Ohm R."/>
            <person name="Gonzalez A."/>
            <person name="DeCock H."/>
            <person name="Restrepo S."/>
            <person name="Celis A."/>
        </authorList>
    </citation>
    <scope>NUCLEOTIDE SEQUENCE [LARGE SCALE GENOMIC DNA]</scope>
    <source>
        <strain evidence="12 13">CBS 1879</strain>
    </source>
</reference>
<dbReference type="InterPro" id="IPR003593">
    <property type="entry name" value="AAA+_ATPase"/>
</dbReference>
<feature type="compositionally biased region" description="Basic and acidic residues" evidence="10">
    <location>
        <begin position="4230"/>
        <end position="4249"/>
    </location>
</feature>
<name>A0A0M9VPU6_9BASI</name>
<keyword evidence="6 9" id="KW-0067">ATP-binding</keyword>
<dbReference type="Gene3D" id="3.40.50.410">
    <property type="entry name" value="von Willebrand factor, type A domain"/>
    <property type="match status" value="1"/>
</dbReference>
<evidence type="ECO:0000256" key="2">
    <source>
        <dbReference type="ARBA" id="ARBA00004642"/>
    </source>
</evidence>
<dbReference type="Pfam" id="PF17867">
    <property type="entry name" value="AAA_lid_7"/>
    <property type="match status" value="3"/>
</dbReference>
<dbReference type="Pfam" id="PF17865">
    <property type="entry name" value="AAA_lid_5"/>
    <property type="match status" value="1"/>
</dbReference>
<proteinExistence type="inferred from homology"/>
<dbReference type="InterPro" id="IPR036465">
    <property type="entry name" value="vWFA_dom_sf"/>
</dbReference>
<sequence>MTLPALDVRACAIAAGAKAHEAAPILKACAEGSCHDVHAVLAAAAALYLDTDVAIANAIVIAFRPCLLELMARVFERAEAVHAMARYVGAFEEVYPMTEAFLARHFAHGLPHDEAHLLARWRLVRAAPTVARHLHWPSSDLYKLFVAREHPPSLRQLALATYVLQEQLAPAAQEALEKAWIEQDAYVHVDGEHVLLSTLPLHEQSRIESLWSACLQPWPVSPAPLCLDASMLSPSLCMLGTMVMPASPVLPTTVFVETTSAQRAMRDVLLHTSLRLPVLVSGPASSGKTHLLTYLAHQLSQAPAGMPPYLVIPLGDQSGVDAKALLGSYVSSSTRPGTFEYVEGALTRAVRAGLWVILEDIDKASSDVLSVLAPLAEALGPTKSVGARPVLDLGARGTVEAAPGFTLLATRTTRTGAPKPSFLSSEHWGYVALAPPTRDDISRIVQGRYPRLAQWPSQEWACILQAWEAVVQCTASTSSAVRTPSLRELMQWCARLDARAEPGLLHSPVVQDAVFLDGCDVFLASLPTMGPVGRAMLHALADALQVSEERATYAWHERVPDLALAHAGQVRVGRITLDRLVPGAPTLQRYALTRPALTCMERVAACIAHAEPALLVGETGTGKTTLVQMLATLVGQPLTVVNLSQQTESGDLLGAYKPLDPKMQAADLHNAWSRLFEQTFSVKRNAAYVEAERKAFLQGKWARLAKLWSESCKMAQNELAQSTSTRKKRRTDGTLESAWASLAERIQSFAALFATRKRHFAFSFVEGPLVRALREGHWILLDEINLASPETLDCLAPLLQSRESSLVLTERGDLTPIPRHPQFRLFACMNPATDVGKRDLAPSIRARFTELYVPSPDSDKEALMSIVSQYIGQEAVGDKSAILDMAEWYTDLRRLAAQHAIADGANQRPHYSIRTLARALTFAATLAPTYGLRRALAEGVEMAFGMLLDASSTAVFQQRLQTHLLARAKDRRVARTFVPPSPGPSYVSLGAFWLETGPLPLDEAPSYVLTPSVEAKVSALARALVTRQSPVLIQGPTSAGKTSAVEYVARRTGHRFVRINNHEHTDVQEYLGSYASNAEGQLVYTEGLLVTALRRGDWLVLDELNLAPTDVLEALNRLLDDNRELLVPETGEVIRPHPHFMLFATQNPPGAYAGRKMLSRAFRNRFVELHFDDVPQNELATILTRRCEIAPSYAEKIVQVFTELQRRRQSERVFDKQAFATLRDLFRWGMRGAVGYQQLAETGYMLLAERTRHPRDRATVQAVLQEVMRVRIDPTTLYDASNETLQAQVGADLLQRLRHAAATHKIVWTSAMQRLVCLTAVALQGKEPVLLVGETGAGKTSVCDILSTAMGRRLHSFNCHQNTDSADLLGGQRPLRDRAQRAAAARSAAQEVLGEALPTTMTLDDVAARLQAVKTTPPREAWTSAWQQVQQAQALFTWCDGPLVEAMRQGEHMLLDEISLADDSVLERLNSVLEKERTLVLAEKAGTDVIVSATDGFQVIATMNPGGDYGKKELSPALRNRFTEIFVPPVDAPSDQAAIVNALLPSTLHVWTEQMLAFVRWFSQQLGGYEHTGLGVRDLMGWAQFMHDVCARDVLPAPLAFAHGASLTIIDSLGALPATAAMVDSSLQALRAKCHAHVASQIAPTPWDPTDPSLRHVRETSHALCIGPFSMHYGPVARTTPTFSLDAPTTADNALRVLRACEIRARSVLLEGSPGAGKTSLIASLAALTGHELVRINLSEQTELVDLFGAELPVEHGRAGEFAWRPAAFLDAMQRGAWVLLDEMNLASQTVLEGLNSCLDHRGSVYVAEIGRTFTKHPEFRLFAAQNPQHQGGARKGLPKSLLNRFIKVYVEPLQAADIRVICGQLYPAMAPHLDALVRFNDALHTATQAQELGRHGAPWEFNLRDLLRWLQLMHASLGTPTDDPVATLSCLYLARFRTPKDRAYAASLFASCFGREPTRATRTPSVLLSPSTALAGAVLLPRTGLRLPRGYTLVPSQQACLEGMAASVRLGLLTILVGHAGTGKSSLVHTMAAMMSRRLEEVRLSAASDTMDVLGSFEQRDPSHQKKDVLRQVDAFLDQLQLAALTPTSSYAADAASLLDTLAACRTAMHDQPEVLQTLVPYLADAEAHTLSALLAQLHDASQGAAAGQFEWVDGPLLRAAKQGHWLLLDNANLCAASVLDRLNSLFEPNGSLVLSERGMVDEGRVPHIVPHPAFRVFMTVDPRYGELSRAMRNRGMELWLESVEIEHVAPLARTMPQAAGTLLERAVTSHASRRGWMEQPMSSMITPCVQAALAQPILAAPALRITALLASCWTEPSLREAVAIYAKQALWPCERALVAATLSLDTTASSPPRLLASDSDVQEVCPNDPRRIDALAHLHDTLHASQLAWQVRIEQMQKRIADVGEDTLYARARTDRALPPMLRGIPNLLPSALAWLATLPPMDATISVIDRCLDTLSMVWEACLSTEADYSLLHFLLRTLRALWLELQATTSLPSALLSTLRPMYTPSSRQSGAAMASVWHRALPAIPAEAQTLLAQLAHHLDRLMPPTHARTALEVLTTLHVWSSSWTDAHAQELTQVVHAMMALEAAPTQPAWPYVRRVLPVLQWYLLAEEPSQAPVAPLEPRLGAVLRAMTEHQVVPVLWLVAAQWRAWAPRKACPVWMSLQPAHALWYIDGAFQVEALGAQTLTQAVLAPNVLEAVQEERIGLASWPSYESHLPLVPAQPSRVSHLRTLLGAFALDMTQALHHALSQLAWPEGQGVMQALGSALHTSEPQMYVDALAAVQAKLEQDTALHSALQAWLTWLREAHACLTSTATPAQLAHAWVHLALYTLHVYVPDMPLDPVAEVHAQHAWYAHTQSQLDARLQVEGAVAQMRTGGASHAVLDELRTAMAHVATQQANATAAPVHRASDPVLLARWHTEVTGLLTDTLSTAKLDRLLTRLASPTETALAEETSLQASVYAFEQRLRRQYASMSDLTAPVHTALEQLRLGLRLAVPSKHVSPRIAHWLSSTMQTPTSAAAHAIAVHATDARAKSTALAELLAALASAAYDAHITQTPPSPSTIATLYEQLYVLWTAHREAEREKVEAEARVFTFKGEDASEEQARLAAEMQAMFPVYDDVLETTTTATTTTRTSPNKAPTINAQVLTSIHDLHTCLFPSTMPWTTKRVMADAPSMFVQHTDTLMRLYSTYAAHMPADLDKGSAYQLARIARRLAPPAEARNFYHDAQPAELAKMGPLLDALQSHVTTLLGQMPEQVQLQQLQERCERVQQLDMASPIAKGLAAIELLLTHVDDWETYASSATSLRTHATALTNLVIEWRRLELHSWASLLDNEAACEEEGVSPWFFSLYEALTRASDSTTISDLVSLLDTYVRGSTVGQLAARLRLLDTLSVFIQPQGDISRVLHHIAAYYAQFLPAVEAHLQQQRSLLERQIQDYVRLASWKDVNVYALKQSAQKTHQYLHKSLRKWREMLRAPADPLLALKADARPNVLVRAMMGPVSASWRPVTASLPVLVARPVRNDTALHFQDVRKTLRHVHTLCESHIMPQMDTEHWSDVSDLATTILETADELAQQTPALANEGNAKKLKSLATQKRRAWSDLLKELRRWGLSPFLSAEVLAQNRDPVWIYGAPMIKREETLGTDAMDQYHAAMLAQVERLRLAAQAPQGDVPDLARGVAFVEHALHWALVTRRRWAPMYESVQALGQMVQRLCTLTGPLYCLSSHDVQGVQVRINHMARTIDALQEAMATMTTQAQMWSTNTPTLQDWPPLLERLRASRAALQGLLETWNATHMWLATEADHAMLQESTAALQATLQVLRATAHAAPSMQLITIPICAWLEPGCEAMVWSATRAEGDIQSHTDQVCSSVLVILQDMKALPPQAPRGEVVPDQFVPDEMSRLQTIHRILKPQKVVEALRACVADAGSDTTSTQCMATLAQFLKPYLDLAVAHTMSMSRWYRAWMRLCLVLSVIMTTLATKGFCQPPEEDDADDDAEGDGGEQLEGGTGLGDGSGAKDVSDTLQDDEMMEELQNEEQDQDQGEKETQGEDKAREMDDMDGDVHSVDGEREEEQGDDDEEKEEQEPQDEVGDVDPLDPDAVDEKMWANEPETEQQGESEAAGGAQEDREQAGDRSEQPDEAGNEQEGDEQQGDQESGETNEEEAEPELEDVPDKTDGLGRDLDQEAQEEDMQLGDDLDIQSGDEKEEGDDEMDLSSDGEHQNELDDGASDSMDEREHDDTPITAEPDKTTTEDAGDADADVDAEDEEQDRAEDTEKAEGEDDPVDDDKEKENQAEAEPENEEASQPAGTRPESMEKKPLSQPSEQHRLMPSTDTTMEDDTTTHEGGGEDTGGAAGEQEQASGEADKMDGSSTAQASGAPQDGDAAGAENDAENAEARPNPVQSLGDSLEQFRRDVEQIREATQHEGEQHQEEDGVPEAGDVEHIAQDEQAEAQALGVADEQQAQAMKSLSMEDTEAQETAVPMDEESDMAPPEPSAEPTEDKQPPEGAGQPSHGAQEGALSASDVRRNMADHTEEGTMPATDEEHMEPMDDEAREEAESQTVEALAAFRASEMDIDKAAELWRSYVGLTTDLAFGLCEQLRLILAPSLATRLNGDYRTGKRLNMRKIIPFIASDFAKDKIWLRRTKPSSREYQVLLAIDDSKSMADSRNIHLAYETLALVAGALTRLEVGDIGICRFGSRMDMLHDFGTTSFSDRHGGHILSQLQFQQTNTDMYALLQQSMSVLQEARQRASASAADLWQLEIIISDGVCQDHERLKALLRRATEERIMLVFVVVDAGAGAENKELQPGEAPRSSILSMNQVNYHTDAAGKLQLEMKRYIDTFPFDYYVIVRDVQSLPHVLATTLRQWAERIRDA</sequence>
<feature type="compositionally biased region" description="Acidic residues" evidence="10">
    <location>
        <begin position="4022"/>
        <end position="4039"/>
    </location>
</feature>
<feature type="region of interest" description="Disordered" evidence="10">
    <location>
        <begin position="3984"/>
        <end position="4521"/>
    </location>
</feature>
<dbReference type="VEuPathDB" id="FungiDB:Malapachy_0777"/>
<dbReference type="EMBL" id="LGAV01000003">
    <property type="protein sequence ID" value="KOS14833.1"/>
    <property type="molecule type" value="Genomic_DNA"/>
</dbReference>
<evidence type="ECO:0000256" key="4">
    <source>
        <dbReference type="ARBA" id="ARBA00017143"/>
    </source>
</evidence>
<dbReference type="GO" id="GO:0016887">
    <property type="term" value="F:ATP hydrolysis activity"/>
    <property type="evidence" value="ECO:0007669"/>
    <property type="project" value="InterPro"/>
</dbReference>
<evidence type="ECO:0000256" key="10">
    <source>
        <dbReference type="SAM" id="MobiDB-lite"/>
    </source>
</evidence>
<evidence type="ECO:0000256" key="6">
    <source>
        <dbReference type="ARBA" id="ARBA00022840"/>
    </source>
</evidence>
<comment type="similarity">
    <text evidence="3 9">Belongs to the midasin family.</text>
</comment>
<evidence type="ECO:0000256" key="9">
    <source>
        <dbReference type="PIRNR" id="PIRNR010340"/>
    </source>
</evidence>
<comment type="function">
    <text evidence="9">Nuclear chaperone required for maturation and nuclear export of pre-60S ribosome subunits.</text>
</comment>
<dbReference type="GO" id="GO:0005730">
    <property type="term" value="C:nucleolus"/>
    <property type="evidence" value="ECO:0007669"/>
    <property type="project" value="UniProtKB-SubCell"/>
</dbReference>
<comment type="caution">
    <text evidence="12">The sequence shown here is derived from an EMBL/GenBank/DDBJ whole genome shotgun (WGS) entry which is preliminary data.</text>
</comment>
<gene>
    <name evidence="12" type="ORF">Malapachy_0777</name>
</gene>
<dbReference type="FunFam" id="3.40.50.300:FF:001384">
    <property type="entry name" value="Midasin"/>
    <property type="match status" value="1"/>
</dbReference>
<dbReference type="PROSITE" id="PS00675">
    <property type="entry name" value="SIGMA54_INTERACT_1"/>
    <property type="match status" value="1"/>
</dbReference>
<dbReference type="RefSeq" id="XP_017992465.1">
    <property type="nucleotide sequence ID" value="XM_018135290.1"/>
</dbReference>
<evidence type="ECO:0000256" key="8">
    <source>
        <dbReference type="ARBA" id="ARBA00023242"/>
    </source>
</evidence>
<dbReference type="FunFam" id="3.40.50.300:FF:000142">
    <property type="entry name" value="Midasin"/>
    <property type="match status" value="1"/>
</dbReference>
<dbReference type="InterPro" id="IPR002035">
    <property type="entry name" value="VWF_A"/>
</dbReference>
<dbReference type="STRING" id="77020.A0A0M9VPU6"/>
<dbReference type="GO" id="GO:0030687">
    <property type="term" value="C:preribosome, large subunit precursor"/>
    <property type="evidence" value="ECO:0007669"/>
    <property type="project" value="TreeGrafter"/>
</dbReference>
<feature type="compositionally biased region" description="Acidic residues" evidence="10">
    <location>
        <begin position="4251"/>
        <end position="4268"/>
    </location>
</feature>
<dbReference type="InterPro" id="IPR011704">
    <property type="entry name" value="ATPase_dyneun-rel_AAA"/>
</dbReference>
<evidence type="ECO:0000313" key="13">
    <source>
        <dbReference type="Proteomes" id="UP000037751"/>
    </source>
</evidence>
<dbReference type="GO" id="GO:0000027">
    <property type="term" value="P:ribosomal large subunit assembly"/>
    <property type="evidence" value="ECO:0007669"/>
    <property type="project" value="InterPro"/>
</dbReference>
<dbReference type="GeneID" id="28727165"/>
<dbReference type="InterPro" id="IPR027417">
    <property type="entry name" value="P-loop_NTPase"/>
</dbReference>
<evidence type="ECO:0000256" key="5">
    <source>
        <dbReference type="ARBA" id="ARBA00022741"/>
    </source>
</evidence>
<evidence type="ECO:0000256" key="3">
    <source>
        <dbReference type="ARBA" id="ARBA00007188"/>
    </source>
</evidence>
<dbReference type="InterPro" id="IPR025662">
    <property type="entry name" value="Sigma_54_int_dom_ATP-bd_1"/>
</dbReference>
<dbReference type="GO" id="GO:0005524">
    <property type="term" value="F:ATP binding"/>
    <property type="evidence" value="ECO:0007669"/>
    <property type="project" value="UniProtKB-KW"/>
</dbReference>
<feature type="compositionally biased region" description="Acidic residues" evidence="10">
    <location>
        <begin position="3986"/>
        <end position="4001"/>
    </location>
</feature>
<feature type="compositionally biased region" description="Acidic residues" evidence="10">
    <location>
        <begin position="4136"/>
        <end position="4168"/>
    </location>
</feature>
<dbReference type="InterPro" id="IPR012099">
    <property type="entry name" value="Midasin"/>
</dbReference>
<feature type="domain" description="VWFA" evidence="11">
    <location>
        <begin position="4651"/>
        <end position="4863"/>
    </location>
</feature>
<dbReference type="InterPro" id="IPR040848">
    <property type="entry name" value="AAA_lid_7"/>
</dbReference>
<dbReference type="InterPro" id="IPR041190">
    <property type="entry name" value="Midasin_AAA_lid_5"/>
</dbReference>
<feature type="compositionally biased region" description="Acidic residues" evidence="10">
    <location>
        <begin position="4202"/>
        <end position="4214"/>
    </location>
</feature>
<evidence type="ECO:0000256" key="1">
    <source>
        <dbReference type="ARBA" id="ARBA00004604"/>
    </source>
</evidence>
<dbReference type="SUPFAM" id="SSF53300">
    <property type="entry name" value="vWA-like"/>
    <property type="match status" value="1"/>
</dbReference>
<feature type="compositionally biased region" description="Acidic residues" evidence="10">
    <location>
        <begin position="4067"/>
        <end position="4098"/>
    </location>
</feature>
<comment type="subcellular location">
    <subcellularLocation>
        <location evidence="1">Nucleus</location>
        <location evidence="1">Nucleolus</location>
    </subcellularLocation>
    <subcellularLocation>
        <location evidence="2">Nucleus</location>
        <location evidence="2">Nucleoplasm</location>
    </subcellularLocation>
</comment>
<keyword evidence="13" id="KW-1185">Reference proteome</keyword>
<dbReference type="CDD" id="cd00009">
    <property type="entry name" value="AAA"/>
    <property type="match status" value="1"/>
</dbReference>
<evidence type="ECO:0000259" key="11">
    <source>
        <dbReference type="PROSITE" id="PS50234"/>
    </source>
</evidence>
<dbReference type="OrthoDB" id="5186at2759"/>
<feature type="compositionally biased region" description="Basic and acidic residues" evidence="10">
    <location>
        <begin position="4040"/>
        <end position="4066"/>
    </location>
</feature>
<dbReference type="Proteomes" id="UP000037751">
    <property type="component" value="Unassembled WGS sequence"/>
</dbReference>